<accession>A0A1J6II68</accession>
<dbReference type="Gramene" id="OIS98586">
    <property type="protein sequence ID" value="OIS98586"/>
    <property type="gene ID" value="A4A49_06902"/>
</dbReference>
<feature type="domain" description="N-acetyltransferase" evidence="1">
    <location>
        <begin position="34"/>
        <end position="118"/>
    </location>
</feature>
<sequence>MESGSSREDLPMKIEKLKLSDKDDAATEDYSDVSLRLLDLRDVDDFMEWSADENVNKFCSGFTFKCKEDAMRYITDVIIRDPWFRAICLNGKPIGSISVSPFDGSDRCRGEIGYKLSSKVLPQRR</sequence>
<dbReference type="InterPro" id="IPR016181">
    <property type="entry name" value="Acyl_CoA_acyltransferase"/>
</dbReference>
<dbReference type="AlphaFoldDB" id="A0A1J6II68"/>
<dbReference type="InterPro" id="IPR000182">
    <property type="entry name" value="GNAT_dom"/>
</dbReference>
<name>A0A1J6II68_NICAT</name>
<proteinExistence type="predicted"/>
<dbReference type="GO" id="GO:0016747">
    <property type="term" value="F:acyltransferase activity, transferring groups other than amino-acyl groups"/>
    <property type="evidence" value="ECO:0007669"/>
    <property type="project" value="InterPro"/>
</dbReference>
<dbReference type="STRING" id="49451.A0A1J6II68"/>
<evidence type="ECO:0000259" key="1">
    <source>
        <dbReference type="Pfam" id="PF13302"/>
    </source>
</evidence>
<dbReference type="Gene3D" id="3.40.630.30">
    <property type="match status" value="1"/>
</dbReference>
<evidence type="ECO:0000313" key="2">
    <source>
        <dbReference type="EMBL" id="OIS98586.1"/>
    </source>
</evidence>
<dbReference type="SMR" id="A0A1J6II68"/>
<dbReference type="EMBL" id="MJEQ01037191">
    <property type="protein sequence ID" value="OIS98586.1"/>
    <property type="molecule type" value="Genomic_DNA"/>
</dbReference>
<dbReference type="Pfam" id="PF13302">
    <property type="entry name" value="Acetyltransf_3"/>
    <property type="match status" value="1"/>
</dbReference>
<dbReference type="SUPFAM" id="SSF55729">
    <property type="entry name" value="Acyl-CoA N-acyltransferases (Nat)"/>
    <property type="match status" value="1"/>
</dbReference>
<keyword evidence="3" id="KW-1185">Reference proteome</keyword>
<dbReference type="Proteomes" id="UP000187609">
    <property type="component" value="Unassembled WGS sequence"/>
</dbReference>
<dbReference type="PANTHER" id="PTHR46067:SF13">
    <property type="entry name" value="N-ACETYLTRANSFERASE DOMAIN-CONTAINING PROTEIN"/>
    <property type="match status" value="1"/>
</dbReference>
<evidence type="ECO:0000313" key="3">
    <source>
        <dbReference type="Proteomes" id="UP000187609"/>
    </source>
</evidence>
<gene>
    <name evidence="2" type="ORF">A4A49_06902</name>
</gene>
<organism evidence="2 3">
    <name type="scientific">Nicotiana attenuata</name>
    <name type="common">Coyote tobacco</name>
    <dbReference type="NCBI Taxonomy" id="49451"/>
    <lineage>
        <taxon>Eukaryota</taxon>
        <taxon>Viridiplantae</taxon>
        <taxon>Streptophyta</taxon>
        <taxon>Embryophyta</taxon>
        <taxon>Tracheophyta</taxon>
        <taxon>Spermatophyta</taxon>
        <taxon>Magnoliopsida</taxon>
        <taxon>eudicotyledons</taxon>
        <taxon>Gunneridae</taxon>
        <taxon>Pentapetalae</taxon>
        <taxon>asterids</taxon>
        <taxon>lamiids</taxon>
        <taxon>Solanales</taxon>
        <taxon>Solanaceae</taxon>
        <taxon>Nicotianoideae</taxon>
        <taxon>Nicotianeae</taxon>
        <taxon>Nicotiana</taxon>
    </lineage>
</organism>
<dbReference type="OMA" id="DAMRYIT"/>
<reference evidence="2" key="1">
    <citation type="submission" date="2016-11" db="EMBL/GenBank/DDBJ databases">
        <title>The genome of Nicotiana attenuata.</title>
        <authorList>
            <person name="Xu S."/>
            <person name="Brockmoeller T."/>
            <person name="Gaquerel E."/>
            <person name="Navarro A."/>
            <person name="Kuhl H."/>
            <person name="Gase K."/>
            <person name="Ling Z."/>
            <person name="Zhou W."/>
            <person name="Kreitzer C."/>
            <person name="Stanke M."/>
            <person name="Tang H."/>
            <person name="Lyons E."/>
            <person name="Pandey P."/>
            <person name="Pandey S.P."/>
            <person name="Timmermann B."/>
            <person name="Baldwin I.T."/>
        </authorList>
    </citation>
    <scope>NUCLEOTIDE SEQUENCE [LARGE SCALE GENOMIC DNA]</scope>
    <source>
        <strain evidence="2">UT</strain>
    </source>
</reference>
<dbReference type="PANTHER" id="PTHR46067">
    <property type="entry name" value="ACYL-COA N-ACYLTRANSFERASES (NAT) SUPERFAMILY PROTEIN"/>
    <property type="match status" value="1"/>
</dbReference>
<protein>
    <recommendedName>
        <fullName evidence="1">N-acetyltransferase domain-containing protein</fullName>
    </recommendedName>
</protein>
<comment type="caution">
    <text evidence="2">The sequence shown here is derived from an EMBL/GenBank/DDBJ whole genome shotgun (WGS) entry which is preliminary data.</text>
</comment>